<comment type="caution">
    <text evidence="6">The sequence shown here is derived from an EMBL/GenBank/DDBJ whole genome shotgun (WGS) entry which is preliminary data.</text>
</comment>
<evidence type="ECO:0000259" key="5">
    <source>
        <dbReference type="PROSITE" id="PS50931"/>
    </source>
</evidence>
<dbReference type="GO" id="GO:0003700">
    <property type="term" value="F:DNA-binding transcription factor activity"/>
    <property type="evidence" value="ECO:0007669"/>
    <property type="project" value="InterPro"/>
</dbReference>
<evidence type="ECO:0000256" key="3">
    <source>
        <dbReference type="ARBA" id="ARBA00023125"/>
    </source>
</evidence>
<dbReference type="PANTHER" id="PTHR30419:SF28">
    <property type="entry name" value="HTH-TYPE TRANSCRIPTIONAL REGULATOR BSDA"/>
    <property type="match status" value="1"/>
</dbReference>
<name>A0A852T8U5_9BACI</name>
<evidence type="ECO:0000313" key="7">
    <source>
        <dbReference type="Proteomes" id="UP000548423"/>
    </source>
</evidence>
<feature type="domain" description="HTH lysR-type" evidence="5">
    <location>
        <begin position="1"/>
        <end position="58"/>
    </location>
</feature>
<dbReference type="Gene3D" id="1.10.10.10">
    <property type="entry name" value="Winged helix-like DNA-binding domain superfamily/Winged helix DNA-binding domain"/>
    <property type="match status" value="1"/>
</dbReference>
<accession>A0A852T8U5</accession>
<dbReference type="InterPro" id="IPR005119">
    <property type="entry name" value="LysR_subst-bd"/>
</dbReference>
<reference evidence="7" key="1">
    <citation type="submission" date="2020-07" db="EMBL/GenBank/DDBJ databases">
        <authorList>
            <person name="Partida-Martinez L."/>
            <person name="Huntemann M."/>
            <person name="Clum A."/>
            <person name="Wang J."/>
            <person name="Palaniappan K."/>
            <person name="Ritter S."/>
            <person name="Chen I.-M."/>
            <person name="Stamatis D."/>
            <person name="Reddy T."/>
            <person name="O'Malley R."/>
            <person name="Daum C."/>
            <person name="Shapiro N."/>
            <person name="Ivanova N."/>
            <person name="Kyrpides N."/>
            <person name="Woyke T."/>
        </authorList>
    </citation>
    <scope>NUCLEOTIDE SEQUENCE [LARGE SCALE GENOMIC DNA]</scope>
    <source>
        <strain evidence="7">AT2.8</strain>
    </source>
</reference>
<dbReference type="PANTHER" id="PTHR30419">
    <property type="entry name" value="HTH-TYPE TRANSCRIPTIONAL REGULATOR YBHD"/>
    <property type="match status" value="1"/>
</dbReference>
<dbReference type="GO" id="GO:0003677">
    <property type="term" value="F:DNA binding"/>
    <property type="evidence" value="ECO:0007669"/>
    <property type="project" value="UniProtKB-KW"/>
</dbReference>
<dbReference type="Pfam" id="PF03466">
    <property type="entry name" value="LysR_substrate"/>
    <property type="match status" value="1"/>
</dbReference>
<reference evidence="7" key="2">
    <citation type="submission" date="2020-08" db="EMBL/GenBank/DDBJ databases">
        <title>The Agave Microbiome: Exploring the role of microbial communities in plant adaptations to desert environments.</title>
        <authorList>
            <person name="Partida-Martinez L.P."/>
        </authorList>
    </citation>
    <scope>NUCLEOTIDE SEQUENCE [LARGE SCALE GENOMIC DNA]</scope>
    <source>
        <strain evidence="7">AT2.8</strain>
    </source>
</reference>
<dbReference type="EMBL" id="JACCBX010000002">
    <property type="protein sequence ID" value="NYE04269.1"/>
    <property type="molecule type" value="Genomic_DNA"/>
</dbReference>
<evidence type="ECO:0000256" key="4">
    <source>
        <dbReference type="ARBA" id="ARBA00023163"/>
    </source>
</evidence>
<sequence>MNISQLEYLLEVARVGNISVASQNLFVSQAGISQAITSLEEELGTKIFKRSRAGAILTEHGKQIVTKAEEVLAKVQELKEFSTLPNTKNQEEIKLALTPGVYPVLLKNLSWYKSKYPDVLIKINEGESMALHEDIKTFKSDIGVIGTYKYSNLNTSDIFFEEIFKTKIKILVSKNSPFASVGKMTPQEFVNQPVVLYNSQTFLNFLKPFKSKFGDVKDLFISNNLDTVKNLIIEEDAVSLFTEVFLKTDPDILKGNLIPITLTNYDQDYISYGIVYSRKKNQSTAFKQLVEFLKEELVVFC</sequence>
<proteinExistence type="inferred from homology"/>
<dbReference type="InterPro" id="IPR000847">
    <property type="entry name" value="LysR_HTH_N"/>
</dbReference>
<evidence type="ECO:0000256" key="1">
    <source>
        <dbReference type="ARBA" id="ARBA00009437"/>
    </source>
</evidence>
<dbReference type="AlphaFoldDB" id="A0A852T8U5"/>
<dbReference type="PRINTS" id="PR00039">
    <property type="entry name" value="HTHLYSR"/>
</dbReference>
<dbReference type="SUPFAM" id="SSF53850">
    <property type="entry name" value="Periplasmic binding protein-like II"/>
    <property type="match status" value="1"/>
</dbReference>
<keyword evidence="2" id="KW-0805">Transcription regulation</keyword>
<dbReference type="InterPro" id="IPR036390">
    <property type="entry name" value="WH_DNA-bd_sf"/>
</dbReference>
<keyword evidence="3 6" id="KW-0238">DNA-binding</keyword>
<dbReference type="Gene3D" id="3.40.190.290">
    <property type="match status" value="1"/>
</dbReference>
<dbReference type="GO" id="GO:0005829">
    <property type="term" value="C:cytosol"/>
    <property type="evidence" value="ECO:0007669"/>
    <property type="project" value="TreeGrafter"/>
</dbReference>
<organism evidence="6 7">
    <name type="scientific">Neobacillus niacini</name>
    <dbReference type="NCBI Taxonomy" id="86668"/>
    <lineage>
        <taxon>Bacteria</taxon>
        <taxon>Bacillati</taxon>
        <taxon>Bacillota</taxon>
        <taxon>Bacilli</taxon>
        <taxon>Bacillales</taxon>
        <taxon>Bacillaceae</taxon>
        <taxon>Neobacillus</taxon>
    </lineage>
</organism>
<dbReference type="PROSITE" id="PS50931">
    <property type="entry name" value="HTH_LYSR"/>
    <property type="match status" value="1"/>
</dbReference>
<dbReference type="Proteomes" id="UP000548423">
    <property type="component" value="Unassembled WGS sequence"/>
</dbReference>
<protein>
    <submittedName>
        <fullName evidence="6">DNA-binding transcriptional LysR family regulator</fullName>
    </submittedName>
</protein>
<dbReference type="InterPro" id="IPR050950">
    <property type="entry name" value="HTH-type_LysR_regulators"/>
</dbReference>
<keyword evidence="4" id="KW-0804">Transcription</keyword>
<gene>
    <name evidence="6" type="ORF">F4694_001013</name>
</gene>
<dbReference type="CDD" id="cd05466">
    <property type="entry name" value="PBP2_LTTR_substrate"/>
    <property type="match status" value="1"/>
</dbReference>
<evidence type="ECO:0000313" key="6">
    <source>
        <dbReference type="EMBL" id="NYE04269.1"/>
    </source>
</evidence>
<dbReference type="InterPro" id="IPR036388">
    <property type="entry name" value="WH-like_DNA-bd_sf"/>
</dbReference>
<comment type="similarity">
    <text evidence="1">Belongs to the LysR transcriptional regulatory family.</text>
</comment>
<dbReference type="Pfam" id="PF00126">
    <property type="entry name" value="HTH_1"/>
    <property type="match status" value="1"/>
</dbReference>
<evidence type="ECO:0000256" key="2">
    <source>
        <dbReference type="ARBA" id="ARBA00023015"/>
    </source>
</evidence>
<dbReference type="SUPFAM" id="SSF46785">
    <property type="entry name" value="Winged helix' DNA-binding domain"/>
    <property type="match status" value="1"/>
</dbReference>
<dbReference type="FunFam" id="1.10.10.10:FF:000001">
    <property type="entry name" value="LysR family transcriptional regulator"/>
    <property type="match status" value="1"/>
</dbReference>